<dbReference type="GO" id="GO:0000981">
    <property type="term" value="F:DNA-binding transcription factor activity, RNA polymerase II-specific"/>
    <property type="evidence" value="ECO:0007669"/>
    <property type="project" value="TreeGrafter"/>
</dbReference>
<dbReference type="InterPro" id="IPR036407">
    <property type="entry name" value="DM_DNA-bd_sf"/>
</dbReference>
<reference evidence="10" key="3">
    <citation type="submission" date="2018-07" db="EMBL/GenBank/DDBJ databases">
        <authorList>
            <person name="Mckenzie S.K."/>
            <person name="Kronauer D.J.C."/>
        </authorList>
    </citation>
    <scope>NUCLEOTIDE SEQUENCE</scope>
    <source>
        <strain evidence="10">Clonal line C1</strain>
    </source>
</reference>
<evidence type="ECO:0000256" key="5">
    <source>
        <dbReference type="ARBA" id="ARBA00023242"/>
    </source>
</evidence>
<comment type="similarity">
    <text evidence="1">Belongs to the DMRT family.</text>
</comment>
<dbReference type="InterPro" id="IPR005173">
    <property type="entry name" value="DMA"/>
</dbReference>
<keyword evidence="11" id="KW-1185">Reference proteome</keyword>
<dbReference type="Proteomes" id="UP000279307">
    <property type="component" value="Chromosome 6"/>
</dbReference>
<dbReference type="FunFam" id="4.10.1040.10:FF:000001">
    <property type="entry name" value="doublesex- and mab-3-related transcription factor 1"/>
    <property type="match status" value="1"/>
</dbReference>
<proteinExistence type="inferred from homology"/>
<evidence type="ECO:0000313" key="11">
    <source>
        <dbReference type="Proteomes" id="UP000053097"/>
    </source>
</evidence>
<evidence type="ECO:0000313" key="12">
    <source>
        <dbReference type="Proteomes" id="UP000279307"/>
    </source>
</evidence>
<dbReference type="SMART" id="SM00301">
    <property type="entry name" value="DM"/>
    <property type="match status" value="1"/>
</dbReference>
<reference evidence="9 11" key="1">
    <citation type="journal article" date="2014" name="Curr. Biol.">
        <title>The genome of the clonal raider ant Cerapachys biroi.</title>
        <authorList>
            <person name="Oxley P.R."/>
            <person name="Ji L."/>
            <person name="Fetter-Pruneda I."/>
            <person name="McKenzie S.K."/>
            <person name="Li C."/>
            <person name="Hu H."/>
            <person name="Zhang G."/>
            <person name="Kronauer D.J."/>
        </authorList>
    </citation>
    <scope>NUCLEOTIDE SEQUENCE [LARGE SCALE GENOMIC DNA]</scope>
</reference>
<sequence>MLRGKSKNKLRNNGDDDGNGKQRRPKCARCRNHGLISWLRGHKRECRYRECLCPKCSLIAERQRVMAAQVALKRQQAAEDAIALKMAKVATGQKLDRLPPGKIFGMSVTEPKSMINRDEDAISISKKMDGISEDLKDFSANDACSQKSFDGLKLCSRSKSVFNVDNPEGFKEVAPVSQTSVETLTRLFPNTKLSVLQLVLQRCGQDLLKAIEYFANDNLRIVEPSVSPSINHASAFRPPAPQTTIVDNVTTAATGEQQQQPISSTMLTPIYTSLSKNVYGDAGYYLLNILPTEPFARRTDQTDTVALTNFCYNSYFPAGIQQLRDTRMCSQMTEDRLSTARSTGILHHLSPSMLSACIQPNCAQCNYKFS</sequence>
<dbReference type="InterPro" id="IPR001275">
    <property type="entry name" value="DM_DNA-bd"/>
</dbReference>
<dbReference type="GO" id="GO:0005634">
    <property type="term" value="C:nucleus"/>
    <property type="evidence" value="ECO:0007669"/>
    <property type="project" value="UniProtKB-SubCell"/>
</dbReference>
<dbReference type="PANTHER" id="PTHR12322">
    <property type="entry name" value="DOUBLESEX AND MAB-3 RELATED TRANSCRIPTION FACTOR DMRT"/>
    <property type="match status" value="1"/>
</dbReference>
<gene>
    <name evidence="10" type="ORF">DMN91_005610</name>
    <name evidence="9" type="ORF">X777_12101</name>
</gene>
<evidence type="ECO:0000259" key="8">
    <source>
        <dbReference type="PROSITE" id="PS50809"/>
    </source>
</evidence>
<dbReference type="GO" id="GO:0000978">
    <property type="term" value="F:RNA polymerase II cis-regulatory region sequence-specific DNA binding"/>
    <property type="evidence" value="ECO:0007669"/>
    <property type="project" value="TreeGrafter"/>
</dbReference>
<evidence type="ECO:0000256" key="2">
    <source>
        <dbReference type="ARBA" id="ARBA00022723"/>
    </source>
</evidence>
<dbReference type="Gene3D" id="4.10.1040.10">
    <property type="entry name" value="DM DNA-binding domain"/>
    <property type="match status" value="1"/>
</dbReference>
<dbReference type="EMBL" id="KK107503">
    <property type="protein sequence ID" value="EZA49556.1"/>
    <property type="molecule type" value="Genomic_DNA"/>
</dbReference>
<accession>A0A026W1V3</accession>
<dbReference type="InterPro" id="IPR026607">
    <property type="entry name" value="DMRT"/>
</dbReference>
<evidence type="ECO:0000313" key="10">
    <source>
        <dbReference type="EMBL" id="RLU21237.1"/>
    </source>
</evidence>
<dbReference type="Pfam" id="PF03474">
    <property type="entry name" value="DMA"/>
    <property type="match status" value="1"/>
</dbReference>
<reference evidence="10 12" key="2">
    <citation type="journal article" date="2018" name="Genome Res.">
        <title>The genomic architecture and molecular evolution of ant odorant receptors.</title>
        <authorList>
            <person name="McKenzie S.K."/>
            <person name="Kronauer D.J.C."/>
        </authorList>
    </citation>
    <scope>NUCLEOTIDE SEQUENCE [LARGE SCALE GENOMIC DNA]</scope>
    <source>
        <strain evidence="10">Clonal line C1</strain>
    </source>
</reference>
<keyword evidence="2 6" id="KW-0479">Metal-binding</keyword>
<evidence type="ECO:0000256" key="3">
    <source>
        <dbReference type="ARBA" id="ARBA00022833"/>
    </source>
</evidence>
<dbReference type="OMA" id="QCNYKFA"/>
<keyword evidence="4 6" id="KW-0238">DNA-binding</keyword>
<dbReference type="GO" id="GO:0046872">
    <property type="term" value="F:metal ion binding"/>
    <property type="evidence" value="ECO:0007669"/>
    <property type="project" value="UniProtKB-KW"/>
</dbReference>
<feature type="region of interest" description="Disordered" evidence="7">
    <location>
        <begin position="1"/>
        <end position="26"/>
    </location>
</feature>
<keyword evidence="3 6" id="KW-0862">Zinc</keyword>
<evidence type="ECO:0000256" key="7">
    <source>
        <dbReference type="SAM" id="MobiDB-lite"/>
    </source>
</evidence>
<evidence type="ECO:0000256" key="1">
    <source>
        <dbReference type="ARBA" id="ARBA00006834"/>
    </source>
</evidence>
<keyword evidence="5 6" id="KW-0539">Nucleus</keyword>
<dbReference type="SUPFAM" id="SSF82927">
    <property type="entry name" value="Cysteine-rich DNA binding domain, (DM domain)"/>
    <property type="match status" value="1"/>
</dbReference>
<dbReference type="PROSITE" id="PS50809">
    <property type="entry name" value="DM_2"/>
    <property type="match status" value="1"/>
</dbReference>
<dbReference type="EMBL" id="QOIP01000006">
    <property type="protein sequence ID" value="RLU21237.1"/>
    <property type="molecule type" value="Genomic_DNA"/>
</dbReference>
<feature type="domain" description="DM" evidence="8">
    <location>
        <begin position="27"/>
        <end position="74"/>
    </location>
</feature>
<organism evidence="9 11">
    <name type="scientific">Ooceraea biroi</name>
    <name type="common">Clonal raider ant</name>
    <name type="synonym">Cerapachys biroi</name>
    <dbReference type="NCBI Taxonomy" id="2015173"/>
    <lineage>
        <taxon>Eukaryota</taxon>
        <taxon>Metazoa</taxon>
        <taxon>Ecdysozoa</taxon>
        <taxon>Arthropoda</taxon>
        <taxon>Hexapoda</taxon>
        <taxon>Insecta</taxon>
        <taxon>Pterygota</taxon>
        <taxon>Neoptera</taxon>
        <taxon>Endopterygota</taxon>
        <taxon>Hymenoptera</taxon>
        <taxon>Apocrita</taxon>
        <taxon>Aculeata</taxon>
        <taxon>Formicoidea</taxon>
        <taxon>Formicidae</taxon>
        <taxon>Dorylinae</taxon>
        <taxon>Ooceraea</taxon>
    </lineage>
</organism>
<dbReference type="Pfam" id="PF00751">
    <property type="entry name" value="DM"/>
    <property type="match status" value="1"/>
</dbReference>
<feature type="compositionally biased region" description="Basic residues" evidence="7">
    <location>
        <begin position="1"/>
        <end position="10"/>
    </location>
</feature>
<feature type="DNA-binding region" description="DM" evidence="6">
    <location>
        <begin position="27"/>
        <end position="74"/>
    </location>
</feature>
<dbReference type="CDD" id="cd14370">
    <property type="entry name" value="CUE_DMA"/>
    <property type="match status" value="1"/>
</dbReference>
<evidence type="ECO:0000313" key="9">
    <source>
        <dbReference type="EMBL" id="EZA49556.1"/>
    </source>
</evidence>
<evidence type="ECO:0000256" key="6">
    <source>
        <dbReference type="PROSITE-ProRule" id="PRU00070"/>
    </source>
</evidence>
<name>A0A026W1V3_OOCBI</name>
<dbReference type="AlphaFoldDB" id="A0A026W1V3"/>
<dbReference type="GO" id="GO:0007548">
    <property type="term" value="P:sex differentiation"/>
    <property type="evidence" value="ECO:0007669"/>
    <property type="project" value="TreeGrafter"/>
</dbReference>
<dbReference type="STRING" id="2015173.A0A026W1V3"/>
<protein>
    <submittedName>
        <fullName evidence="9">Doublesex-and mab-3-related transcription factor A2</fullName>
    </submittedName>
</protein>
<dbReference type="OrthoDB" id="6162476at2759"/>
<comment type="subcellular location">
    <subcellularLocation>
        <location evidence="6">Nucleus</location>
    </subcellularLocation>
</comment>
<dbReference type="PROSITE" id="PS40000">
    <property type="entry name" value="DM_1"/>
    <property type="match status" value="1"/>
</dbReference>
<dbReference type="Proteomes" id="UP000053097">
    <property type="component" value="Unassembled WGS sequence"/>
</dbReference>
<evidence type="ECO:0000256" key="4">
    <source>
        <dbReference type="ARBA" id="ARBA00023125"/>
    </source>
</evidence>
<dbReference type="PANTHER" id="PTHR12322:SF53">
    <property type="entry name" value="DOUBLESEX-MAB RELATED 11E"/>
    <property type="match status" value="1"/>
</dbReference>